<accession>A0A4R0RJ20</accession>
<sequence length="587" mass="64341">MTQDVRSLIVAHPSRVFLSVCPLLAFFSLSTTPGFIPIVALITSLRLWSWISIPRANHTASKVSQVLLVAVAAGATQLAPSTQALSTPTTSLVILSLFSVFSSSIAFAAFFIAYSASRAANTPWTRLAMFPAIWATTWGSISRVSPLGHLANWSPVLGLEAYNWSREVFGQWGIDWITAAWAVVLSEVIGDWLVAVDQQELDSEAQEVLVDVQDANHPSQGVIGGQERKAMTRSRGLWSLLAILIALALPSYIISSYPMRPQSPETTSFTVGCALPASRPNGKISGEPTLQDYIVETRTIQAYAPIVLWPEGAVRFNSLEEKQNAFQAIQDMPLGRGRFVGVSFEDYTPASTEDGIYHPAMRRNGFALLGHTGAPVMEYYKRNLVPVAESFSLTPGTEEPPIYNYELTAPKRYKKPDWAPAPNFTRPIPVTASICFDFASSSSFALLESRPAIIFAPAKTWHLDIGYAMWEQAKARAMETGSVVVWCDGGAGGVSGVAARGLQEIVQVGQGSWTRTIGLQWPFDERRTVFNWGGSYMALISVWGILGVGWVVEGVAYRRAFLFGPVMGLLARFSRRRTDEERPLLHD</sequence>
<gene>
    <name evidence="3" type="ORF">EIP91_000575</name>
</gene>
<dbReference type="AlphaFoldDB" id="A0A4R0RJ20"/>
<keyword evidence="1" id="KW-0472">Membrane</keyword>
<feature type="transmembrane region" description="Helical" evidence="1">
    <location>
        <begin position="92"/>
        <end position="115"/>
    </location>
</feature>
<feature type="transmembrane region" description="Helical" evidence="1">
    <location>
        <begin position="236"/>
        <end position="254"/>
    </location>
</feature>
<feature type="domain" description="CN hydrolase" evidence="2">
    <location>
        <begin position="269"/>
        <end position="527"/>
    </location>
</feature>
<protein>
    <recommendedName>
        <fullName evidence="2">CN hydrolase domain-containing protein</fullName>
    </recommendedName>
</protein>
<evidence type="ECO:0000256" key="1">
    <source>
        <dbReference type="SAM" id="Phobius"/>
    </source>
</evidence>
<dbReference type="OrthoDB" id="2626014at2759"/>
<evidence type="ECO:0000313" key="4">
    <source>
        <dbReference type="Proteomes" id="UP000292702"/>
    </source>
</evidence>
<evidence type="ECO:0000313" key="3">
    <source>
        <dbReference type="EMBL" id="TCD67112.1"/>
    </source>
</evidence>
<reference evidence="3 4" key="1">
    <citation type="submission" date="2018-11" db="EMBL/GenBank/DDBJ databases">
        <title>Genome assembly of Steccherinum ochraceum LE-BIN_3174, the white-rot fungus of the Steccherinaceae family (The Residual Polyporoid clade, Polyporales, Basidiomycota).</title>
        <authorList>
            <person name="Fedorova T.V."/>
            <person name="Glazunova O.A."/>
            <person name="Landesman E.O."/>
            <person name="Moiseenko K.V."/>
            <person name="Psurtseva N.V."/>
            <person name="Savinova O.S."/>
            <person name="Shakhova N.V."/>
            <person name="Tyazhelova T.V."/>
            <person name="Vasina D.V."/>
        </authorList>
    </citation>
    <scope>NUCLEOTIDE SEQUENCE [LARGE SCALE GENOMIC DNA]</scope>
    <source>
        <strain evidence="3 4">LE-BIN_3174</strain>
    </source>
</reference>
<name>A0A4R0RJ20_9APHY</name>
<organism evidence="3 4">
    <name type="scientific">Steccherinum ochraceum</name>
    <dbReference type="NCBI Taxonomy" id="92696"/>
    <lineage>
        <taxon>Eukaryota</taxon>
        <taxon>Fungi</taxon>
        <taxon>Dikarya</taxon>
        <taxon>Basidiomycota</taxon>
        <taxon>Agaricomycotina</taxon>
        <taxon>Agaricomycetes</taxon>
        <taxon>Polyporales</taxon>
        <taxon>Steccherinaceae</taxon>
        <taxon>Steccherinum</taxon>
    </lineage>
</organism>
<dbReference type="STRING" id="92696.A0A4R0RJ20"/>
<feature type="transmembrane region" description="Helical" evidence="1">
    <location>
        <begin position="16"/>
        <end position="42"/>
    </location>
</feature>
<keyword evidence="1" id="KW-0812">Transmembrane</keyword>
<dbReference type="InterPro" id="IPR036526">
    <property type="entry name" value="C-N_Hydrolase_sf"/>
</dbReference>
<dbReference type="Gene3D" id="3.60.110.10">
    <property type="entry name" value="Carbon-nitrogen hydrolase"/>
    <property type="match status" value="1"/>
</dbReference>
<dbReference type="SUPFAM" id="SSF56317">
    <property type="entry name" value="Carbon-nitrogen hydrolase"/>
    <property type="match status" value="1"/>
</dbReference>
<proteinExistence type="predicted"/>
<dbReference type="PROSITE" id="PS50263">
    <property type="entry name" value="CN_HYDROLASE"/>
    <property type="match status" value="1"/>
</dbReference>
<dbReference type="Proteomes" id="UP000292702">
    <property type="component" value="Unassembled WGS sequence"/>
</dbReference>
<dbReference type="InterPro" id="IPR003010">
    <property type="entry name" value="C-N_Hydrolase"/>
</dbReference>
<keyword evidence="4" id="KW-1185">Reference proteome</keyword>
<evidence type="ECO:0000259" key="2">
    <source>
        <dbReference type="PROSITE" id="PS50263"/>
    </source>
</evidence>
<comment type="caution">
    <text evidence="3">The sequence shown here is derived from an EMBL/GenBank/DDBJ whole genome shotgun (WGS) entry which is preliminary data.</text>
</comment>
<keyword evidence="1" id="KW-1133">Transmembrane helix</keyword>
<dbReference type="EMBL" id="RWJN01000110">
    <property type="protein sequence ID" value="TCD67112.1"/>
    <property type="molecule type" value="Genomic_DNA"/>
</dbReference>
<feature type="transmembrane region" description="Helical" evidence="1">
    <location>
        <begin position="529"/>
        <end position="550"/>
    </location>
</feature>